<proteinExistence type="inferred from homology"/>
<organism evidence="6 7">
    <name type="scientific">Capnocytophaga gingivalis</name>
    <dbReference type="NCBI Taxonomy" id="1017"/>
    <lineage>
        <taxon>Bacteria</taxon>
        <taxon>Pseudomonadati</taxon>
        <taxon>Bacteroidota</taxon>
        <taxon>Flavobacteriia</taxon>
        <taxon>Flavobacteriales</taxon>
        <taxon>Flavobacteriaceae</taxon>
        <taxon>Capnocytophaga</taxon>
    </lineage>
</organism>
<comment type="caution">
    <text evidence="6">The sequence shown here is derived from an EMBL/GenBank/DDBJ whole genome shotgun (WGS) entry which is preliminary data.</text>
</comment>
<name>A0ABU5Y9E6_9FLAO</name>
<comment type="pathway">
    <text evidence="4">Amino-acid biosynthesis.</text>
</comment>
<dbReference type="Gene3D" id="3.20.20.70">
    <property type="entry name" value="Aldolase class I"/>
    <property type="match status" value="1"/>
</dbReference>
<dbReference type="InterPro" id="IPR050064">
    <property type="entry name" value="IGPS_HisA/HisF"/>
</dbReference>
<evidence type="ECO:0000313" key="7">
    <source>
        <dbReference type="Proteomes" id="UP001324270"/>
    </source>
</evidence>
<dbReference type="Proteomes" id="UP001324270">
    <property type="component" value="Unassembled WGS sequence"/>
</dbReference>
<evidence type="ECO:0000256" key="5">
    <source>
        <dbReference type="RuleBase" id="RU003657"/>
    </source>
</evidence>
<dbReference type="SUPFAM" id="SSF51366">
    <property type="entry name" value="Ribulose-phoshate binding barrel"/>
    <property type="match status" value="1"/>
</dbReference>
<evidence type="ECO:0000256" key="2">
    <source>
        <dbReference type="ARBA" id="ARBA00022605"/>
    </source>
</evidence>
<keyword evidence="2 5" id="KW-0028">Amino-acid biosynthesis</keyword>
<gene>
    <name evidence="6" type="ORF">VJJ49_02590</name>
</gene>
<dbReference type="PANTHER" id="PTHR21235:SF2">
    <property type="entry name" value="IMIDAZOLE GLYCEROL PHOSPHATE SYNTHASE HISHF"/>
    <property type="match status" value="1"/>
</dbReference>
<evidence type="ECO:0000313" key="6">
    <source>
        <dbReference type="EMBL" id="MEB3039584.1"/>
    </source>
</evidence>
<reference evidence="6 7" key="1">
    <citation type="submission" date="2023-12" db="EMBL/GenBank/DDBJ databases">
        <title>Genomic sequences of Capnocytophaga and Parvimonas strains.</title>
        <authorList>
            <person name="Watt R.M."/>
            <person name="Wang M."/>
            <person name="Yang T."/>
            <person name="Tong W.M."/>
        </authorList>
    </citation>
    <scope>NUCLEOTIDE SEQUENCE [LARGE SCALE GENOMIC DNA]</scope>
    <source>
        <strain evidence="6 7">CCUG 13156</strain>
    </source>
</reference>
<protein>
    <submittedName>
        <fullName evidence="6">HisA/HisF-related TIM barrel protein</fullName>
    </submittedName>
</protein>
<evidence type="ECO:0000256" key="3">
    <source>
        <dbReference type="ARBA" id="ARBA00023102"/>
    </source>
</evidence>
<dbReference type="InterPro" id="IPR006062">
    <property type="entry name" value="His_biosynth"/>
</dbReference>
<dbReference type="EMBL" id="JAYKBV010000003">
    <property type="protein sequence ID" value="MEB3039584.1"/>
    <property type="molecule type" value="Genomic_DNA"/>
</dbReference>
<comment type="similarity">
    <text evidence="1 5">Belongs to the HisA/HisF family.</text>
</comment>
<accession>A0ABU5Y9E6</accession>
<keyword evidence="7" id="KW-1185">Reference proteome</keyword>
<sequence>MLRKRVIFTLIYNEGFFMQSRNFRLQKVGDINWLQKFYKFNQIAFSLDELIILNTNRDEKNMESFSKIVSSLVENTFIPIAVGGGIRSVEDAQLLFQSGADKIVLNTKLYESPELVSQLVERYGSQSVVASIDYKKNGDSIDIYTQNGTNRIDKSLEEYLLYLKGLKIGEIYLNSIEKDGTGFGYDLSLVETVKKVINVPLIIAGGAGNEKHFSEALQKTEIDAVATANLFNFIGNGLPNARKYLLNLGFNIANWDDNK</sequence>
<dbReference type="InterPro" id="IPR011060">
    <property type="entry name" value="RibuloseP-bd_barrel"/>
</dbReference>
<evidence type="ECO:0000256" key="1">
    <source>
        <dbReference type="ARBA" id="ARBA00009667"/>
    </source>
</evidence>
<dbReference type="RefSeq" id="WP_323978841.1">
    <property type="nucleotide sequence ID" value="NZ_JAYKBV010000003.1"/>
</dbReference>
<dbReference type="InterPro" id="IPR013785">
    <property type="entry name" value="Aldolase_TIM"/>
</dbReference>
<dbReference type="PANTHER" id="PTHR21235">
    <property type="entry name" value="IMIDAZOLE GLYCEROL PHOSPHATE SYNTHASE SUBUNIT HISF/H IGP SYNTHASE SUBUNIT HISF/H"/>
    <property type="match status" value="1"/>
</dbReference>
<dbReference type="Pfam" id="PF00977">
    <property type="entry name" value="His_biosynth"/>
    <property type="match status" value="1"/>
</dbReference>
<evidence type="ECO:0000256" key="4">
    <source>
        <dbReference type="ARBA" id="ARBA00029440"/>
    </source>
</evidence>
<keyword evidence="3 5" id="KW-0368">Histidine biosynthesis</keyword>